<proteinExistence type="predicted"/>
<organism evidence="2">
    <name type="scientific">uncultured Pseudonocardia sp</name>
    <dbReference type="NCBI Taxonomy" id="211455"/>
    <lineage>
        <taxon>Bacteria</taxon>
        <taxon>Bacillati</taxon>
        <taxon>Actinomycetota</taxon>
        <taxon>Actinomycetes</taxon>
        <taxon>Pseudonocardiales</taxon>
        <taxon>Pseudonocardiaceae</taxon>
        <taxon>Pseudonocardia</taxon>
        <taxon>environmental samples</taxon>
    </lineage>
</organism>
<dbReference type="EMBL" id="CADCUS010000109">
    <property type="protein sequence ID" value="CAA9388317.1"/>
    <property type="molecule type" value="Genomic_DNA"/>
</dbReference>
<gene>
    <name evidence="2" type="ORF">AVDCRST_MAG66-754</name>
</gene>
<sequence length="37" mass="3909">MSSSAGRSGSVPGTAHRGKSERGRTDIAEISWLSDYV</sequence>
<protein>
    <submittedName>
        <fullName evidence="2">Uncharacterized protein</fullName>
    </submittedName>
</protein>
<accession>A0A6J4NL47</accession>
<evidence type="ECO:0000256" key="1">
    <source>
        <dbReference type="SAM" id="MobiDB-lite"/>
    </source>
</evidence>
<name>A0A6J4NL47_9PSEU</name>
<feature type="non-terminal residue" evidence="2">
    <location>
        <position position="37"/>
    </location>
</feature>
<dbReference type="AlphaFoldDB" id="A0A6J4NL47"/>
<feature type="region of interest" description="Disordered" evidence="1">
    <location>
        <begin position="1"/>
        <end position="24"/>
    </location>
</feature>
<reference evidence="2" key="1">
    <citation type="submission" date="2020-02" db="EMBL/GenBank/DDBJ databases">
        <authorList>
            <person name="Meier V. D."/>
        </authorList>
    </citation>
    <scope>NUCLEOTIDE SEQUENCE</scope>
    <source>
        <strain evidence="2">AVDCRST_MAG66</strain>
    </source>
</reference>
<evidence type="ECO:0000313" key="2">
    <source>
        <dbReference type="EMBL" id="CAA9388317.1"/>
    </source>
</evidence>